<dbReference type="EMBL" id="CAJNJA010063664">
    <property type="protein sequence ID" value="CAE7880068.1"/>
    <property type="molecule type" value="Genomic_DNA"/>
</dbReference>
<gene>
    <name evidence="1" type="primary">HERC1</name>
    <name evidence="1" type="ORF">SNEC2469_LOCUS28862</name>
</gene>
<dbReference type="SUPFAM" id="SSF50985">
    <property type="entry name" value="RCC1/BLIP-II"/>
    <property type="match status" value="1"/>
</dbReference>
<feature type="non-terminal residue" evidence="1">
    <location>
        <position position="1"/>
    </location>
</feature>
<dbReference type="Proteomes" id="UP000601435">
    <property type="component" value="Unassembled WGS sequence"/>
</dbReference>
<name>A0A813AWW3_9DINO</name>
<evidence type="ECO:0000313" key="1">
    <source>
        <dbReference type="EMBL" id="CAE7880068.1"/>
    </source>
</evidence>
<proteinExistence type="predicted"/>
<keyword evidence="2" id="KW-1185">Reference proteome</keyword>
<evidence type="ECO:0000313" key="2">
    <source>
        <dbReference type="Proteomes" id="UP000601435"/>
    </source>
</evidence>
<comment type="caution">
    <text evidence="1">The sequence shown here is derived from an EMBL/GenBank/DDBJ whole genome shotgun (WGS) entry which is preliminary data.</text>
</comment>
<protein>
    <submittedName>
        <fullName evidence="1">HERC1 protein</fullName>
    </submittedName>
</protein>
<organism evidence="1 2">
    <name type="scientific">Symbiodinium necroappetens</name>
    <dbReference type="NCBI Taxonomy" id="1628268"/>
    <lineage>
        <taxon>Eukaryota</taxon>
        <taxon>Sar</taxon>
        <taxon>Alveolata</taxon>
        <taxon>Dinophyceae</taxon>
        <taxon>Suessiales</taxon>
        <taxon>Symbiodiniaceae</taxon>
        <taxon>Symbiodinium</taxon>
    </lineage>
</organism>
<accession>A0A813AWW3</accession>
<sequence length="50" mass="5430">ERLVHVEKIVATSGAFAAVCRDGSVVTWGRPQCGANSTSVRFQLREIVEV</sequence>
<dbReference type="Gene3D" id="2.130.10.30">
    <property type="entry name" value="Regulator of chromosome condensation 1/beta-lactamase-inhibitor protein II"/>
    <property type="match status" value="1"/>
</dbReference>
<dbReference type="InterPro" id="IPR009091">
    <property type="entry name" value="RCC1/BLIP-II"/>
</dbReference>
<dbReference type="OrthoDB" id="444959at2759"/>
<reference evidence="1" key="1">
    <citation type="submission" date="2021-02" db="EMBL/GenBank/DDBJ databases">
        <authorList>
            <person name="Dougan E. K."/>
            <person name="Rhodes N."/>
            <person name="Thang M."/>
            <person name="Chan C."/>
        </authorList>
    </citation>
    <scope>NUCLEOTIDE SEQUENCE</scope>
</reference>
<dbReference type="AlphaFoldDB" id="A0A813AWW3"/>
<feature type="non-terminal residue" evidence="1">
    <location>
        <position position="50"/>
    </location>
</feature>